<comment type="caution">
    <text evidence="2">The sequence shown here is derived from an EMBL/GenBank/DDBJ whole genome shotgun (WGS) entry which is preliminary data.</text>
</comment>
<accession>A0A6I4V3B1</accession>
<dbReference type="Pfam" id="PF13814">
    <property type="entry name" value="Replic_Relax"/>
    <property type="match status" value="1"/>
</dbReference>
<reference evidence="2 3" key="1">
    <citation type="submission" date="2019-12" db="EMBL/GenBank/DDBJ databases">
        <title>Genomic-based taxomic classification of the family Erythrobacteraceae.</title>
        <authorList>
            <person name="Xu L."/>
        </authorList>
    </citation>
    <scope>NUCLEOTIDE SEQUENCE [LARGE SCALE GENOMIC DNA]</scope>
    <source>
        <strain evidence="2 3">SW-109</strain>
    </source>
</reference>
<sequence>MSPKPKFDVLGRRCRTRPTPTGKRVTPQPRDLLWFEKLAEHGPLPSSFLLAFAKDTHRSEKRAKERLADLFNEDRTPHKGAYLSRPVQQFRTLDARYNQLVYDLSPASVAALRKSGCAIRPARSGPWQHSLMVSCITASIELACLERDDLNYIPQSKILERAETCLRWPTEICDPDTVATYEKDLIPDAVFGLEYLTSEGKRYRFYALEADRATEPLRSAEIHRKSFLRHLLQYEAYIEGAGYQDHLNLTAPMMVLNVTTSEERTQRMLGLTQELFPEGNSYQLFQVWDAFGRALSPPHPKGQMLVAPWQSAVQIIPLDIA</sequence>
<evidence type="ECO:0000256" key="1">
    <source>
        <dbReference type="SAM" id="MobiDB-lite"/>
    </source>
</evidence>
<name>A0A6I4V3B1_9SPHN</name>
<dbReference type="RefSeq" id="WP_160731423.1">
    <property type="nucleotide sequence ID" value="NZ_WTYP01000002.1"/>
</dbReference>
<evidence type="ECO:0000313" key="3">
    <source>
        <dbReference type="Proteomes" id="UP000471435"/>
    </source>
</evidence>
<dbReference type="OrthoDB" id="192987at2"/>
<dbReference type="InterPro" id="IPR025855">
    <property type="entry name" value="Replic_Relax"/>
</dbReference>
<dbReference type="Proteomes" id="UP000471435">
    <property type="component" value="Unassembled WGS sequence"/>
</dbReference>
<organism evidence="2 3">
    <name type="scientific">Pontixanthobacter luteolus</name>
    <dbReference type="NCBI Taxonomy" id="295089"/>
    <lineage>
        <taxon>Bacteria</taxon>
        <taxon>Pseudomonadati</taxon>
        <taxon>Pseudomonadota</taxon>
        <taxon>Alphaproteobacteria</taxon>
        <taxon>Sphingomonadales</taxon>
        <taxon>Erythrobacteraceae</taxon>
        <taxon>Pontixanthobacter</taxon>
    </lineage>
</organism>
<evidence type="ECO:0000313" key="2">
    <source>
        <dbReference type="EMBL" id="MXP48218.1"/>
    </source>
</evidence>
<keyword evidence="3" id="KW-1185">Reference proteome</keyword>
<feature type="compositionally biased region" description="Basic and acidic residues" evidence="1">
    <location>
        <begin position="1"/>
        <end position="11"/>
    </location>
</feature>
<evidence type="ECO:0008006" key="4">
    <source>
        <dbReference type="Google" id="ProtNLM"/>
    </source>
</evidence>
<dbReference type="AlphaFoldDB" id="A0A6I4V3B1"/>
<gene>
    <name evidence="2" type="ORF">GRI43_12555</name>
</gene>
<feature type="region of interest" description="Disordered" evidence="1">
    <location>
        <begin position="1"/>
        <end position="27"/>
    </location>
</feature>
<protein>
    <recommendedName>
        <fullName evidence="4">Replication-relaxation</fullName>
    </recommendedName>
</protein>
<proteinExistence type="predicted"/>
<dbReference type="EMBL" id="WTYP01000002">
    <property type="protein sequence ID" value="MXP48218.1"/>
    <property type="molecule type" value="Genomic_DNA"/>
</dbReference>